<protein>
    <submittedName>
        <fullName evidence="13">Type I secretion system permease/ATPase</fullName>
    </submittedName>
</protein>
<feature type="transmembrane region" description="Helical" evidence="10">
    <location>
        <begin position="257"/>
        <end position="276"/>
    </location>
</feature>
<dbReference type="PANTHER" id="PTHR43394">
    <property type="entry name" value="ATP-DEPENDENT PERMEASE MDL1, MITOCHONDRIAL"/>
    <property type="match status" value="1"/>
</dbReference>
<comment type="subcellular location">
    <subcellularLocation>
        <location evidence="1">Cell membrane</location>
        <topology evidence="1">Multi-pass membrane protein</topology>
    </subcellularLocation>
</comment>
<keyword evidence="6" id="KW-0067">ATP-binding</keyword>
<evidence type="ECO:0000256" key="4">
    <source>
        <dbReference type="ARBA" id="ARBA00022692"/>
    </source>
</evidence>
<gene>
    <name evidence="13" type="ORF">C6Y53_17330</name>
</gene>
<dbReference type="GO" id="GO:0016887">
    <property type="term" value="F:ATP hydrolysis activity"/>
    <property type="evidence" value="ECO:0007669"/>
    <property type="project" value="InterPro"/>
</dbReference>
<evidence type="ECO:0000259" key="11">
    <source>
        <dbReference type="PROSITE" id="PS50893"/>
    </source>
</evidence>
<name>A0A2S0MTS4_9RHOB</name>
<dbReference type="InterPro" id="IPR003439">
    <property type="entry name" value="ABC_transporter-like_ATP-bd"/>
</dbReference>
<dbReference type="Proteomes" id="UP000237655">
    <property type="component" value="Chromosome"/>
</dbReference>
<feature type="region of interest" description="Disordered" evidence="9">
    <location>
        <begin position="1"/>
        <end position="25"/>
    </location>
</feature>
<evidence type="ECO:0000256" key="10">
    <source>
        <dbReference type="SAM" id="Phobius"/>
    </source>
</evidence>
<dbReference type="RefSeq" id="WP_106473599.1">
    <property type="nucleotide sequence ID" value="NZ_CP027665.1"/>
</dbReference>
<dbReference type="GO" id="GO:0005886">
    <property type="term" value="C:plasma membrane"/>
    <property type="evidence" value="ECO:0007669"/>
    <property type="project" value="UniProtKB-SubCell"/>
</dbReference>
<dbReference type="Gene3D" id="3.40.50.300">
    <property type="entry name" value="P-loop containing nucleotide triphosphate hydrolases"/>
    <property type="match status" value="1"/>
</dbReference>
<dbReference type="SUPFAM" id="SSF90123">
    <property type="entry name" value="ABC transporter transmembrane region"/>
    <property type="match status" value="1"/>
</dbReference>
<feature type="domain" description="ABC transporter" evidence="11">
    <location>
        <begin position="457"/>
        <end position="694"/>
    </location>
</feature>
<feature type="transmembrane region" description="Helical" evidence="10">
    <location>
        <begin position="170"/>
        <end position="192"/>
    </location>
</feature>
<evidence type="ECO:0000256" key="5">
    <source>
        <dbReference type="ARBA" id="ARBA00022741"/>
    </source>
</evidence>
<feature type="compositionally biased region" description="Basic and acidic residues" evidence="9">
    <location>
        <begin position="1"/>
        <end position="12"/>
    </location>
</feature>
<evidence type="ECO:0000256" key="8">
    <source>
        <dbReference type="ARBA" id="ARBA00023136"/>
    </source>
</evidence>
<dbReference type="NCBIfam" id="TIGR03375">
    <property type="entry name" value="type_I_sec_LssB"/>
    <property type="match status" value="1"/>
</dbReference>
<reference evidence="14" key="1">
    <citation type="submission" date="2018-03" db="EMBL/GenBank/DDBJ databases">
        <title>Genomic analysis of the strain SH-1 isolated from shrimp intestine.</title>
        <authorList>
            <person name="Kim Y.-S."/>
            <person name="Kim S.-E."/>
            <person name="Kim K.-H."/>
        </authorList>
    </citation>
    <scope>NUCLEOTIDE SEQUENCE [LARGE SCALE GENOMIC DNA]</scope>
    <source>
        <strain evidence="14">SH-1</strain>
    </source>
</reference>
<dbReference type="Gene3D" id="3.90.70.10">
    <property type="entry name" value="Cysteine proteinases"/>
    <property type="match status" value="1"/>
</dbReference>
<evidence type="ECO:0000313" key="14">
    <source>
        <dbReference type="Proteomes" id="UP000237655"/>
    </source>
</evidence>
<keyword evidence="8 10" id="KW-0472">Membrane</keyword>
<dbReference type="InterPro" id="IPR027417">
    <property type="entry name" value="P-loop_NTPase"/>
</dbReference>
<dbReference type="Pfam" id="PF00664">
    <property type="entry name" value="ABC_membrane"/>
    <property type="match status" value="1"/>
</dbReference>
<dbReference type="FunFam" id="3.40.50.300:FF:000299">
    <property type="entry name" value="ABC transporter ATP-binding protein/permease"/>
    <property type="match status" value="1"/>
</dbReference>
<dbReference type="GO" id="GO:0005524">
    <property type="term" value="F:ATP binding"/>
    <property type="evidence" value="ECO:0007669"/>
    <property type="project" value="UniProtKB-KW"/>
</dbReference>
<dbReference type="KEGG" id="thas:C6Y53_17330"/>
<evidence type="ECO:0000256" key="7">
    <source>
        <dbReference type="ARBA" id="ARBA00022989"/>
    </source>
</evidence>
<dbReference type="InterPro" id="IPR003593">
    <property type="entry name" value="AAA+_ATPase"/>
</dbReference>
<dbReference type="InterPro" id="IPR017750">
    <property type="entry name" value="ATPase_T1SS"/>
</dbReference>
<evidence type="ECO:0000256" key="1">
    <source>
        <dbReference type="ARBA" id="ARBA00004651"/>
    </source>
</evidence>
<feature type="transmembrane region" description="Helical" evidence="10">
    <location>
        <begin position="282"/>
        <end position="302"/>
    </location>
</feature>
<dbReference type="Gene3D" id="1.20.1560.10">
    <property type="entry name" value="ABC transporter type 1, transmembrane domain"/>
    <property type="match status" value="1"/>
</dbReference>
<dbReference type="AlphaFoldDB" id="A0A2S0MTS4"/>
<dbReference type="InterPro" id="IPR039421">
    <property type="entry name" value="Type_1_exporter"/>
</dbReference>
<evidence type="ECO:0000256" key="9">
    <source>
        <dbReference type="SAM" id="MobiDB-lite"/>
    </source>
</evidence>
<evidence type="ECO:0000256" key="2">
    <source>
        <dbReference type="ARBA" id="ARBA00022448"/>
    </source>
</evidence>
<dbReference type="InterPro" id="IPR017871">
    <property type="entry name" value="ABC_transporter-like_CS"/>
</dbReference>
<proteinExistence type="predicted"/>
<dbReference type="PROSITE" id="PS50893">
    <property type="entry name" value="ABC_TRANSPORTER_2"/>
    <property type="match status" value="1"/>
</dbReference>
<keyword evidence="7 10" id="KW-1133">Transmembrane helix</keyword>
<dbReference type="SUPFAM" id="SSF52540">
    <property type="entry name" value="P-loop containing nucleoside triphosphate hydrolases"/>
    <property type="match status" value="1"/>
</dbReference>
<evidence type="ECO:0000313" key="13">
    <source>
        <dbReference type="EMBL" id="AVO39289.1"/>
    </source>
</evidence>
<organism evidence="13 14">
    <name type="scientific">Pukyongiella litopenaei</name>
    <dbReference type="NCBI Taxonomy" id="2605946"/>
    <lineage>
        <taxon>Bacteria</taxon>
        <taxon>Pseudomonadati</taxon>
        <taxon>Pseudomonadota</taxon>
        <taxon>Alphaproteobacteria</taxon>
        <taxon>Rhodobacterales</taxon>
        <taxon>Paracoccaceae</taxon>
        <taxon>Pukyongiella</taxon>
    </lineage>
</organism>
<keyword evidence="5" id="KW-0547">Nucleotide-binding</keyword>
<dbReference type="InterPro" id="IPR011527">
    <property type="entry name" value="ABC1_TM_dom"/>
</dbReference>
<dbReference type="CDD" id="cd18587">
    <property type="entry name" value="ABC_6TM_LapB_like"/>
    <property type="match status" value="1"/>
</dbReference>
<evidence type="ECO:0000256" key="6">
    <source>
        <dbReference type="ARBA" id="ARBA00022840"/>
    </source>
</evidence>
<keyword evidence="14" id="KW-1185">Reference proteome</keyword>
<feature type="transmembrane region" description="Helical" evidence="10">
    <location>
        <begin position="145"/>
        <end position="164"/>
    </location>
</feature>
<dbReference type="PROSITE" id="PS50929">
    <property type="entry name" value="ABC_TM1F"/>
    <property type="match status" value="1"/>
</dbReference>
<dbReference type="EMBL" id="CP027665">
    <property type="protein sequence ID" value="AVO39289.1"/>
    <property type="molecule type" value="Genomic_DNA"/>
</dbReference>
<dbReference type="PANTHER" id="PTHR43394:SF1">
    <property type="entry name" value="ATP-BINDING CASSETTE SUB-FAMILY B MEMBER 10, MITOCHONDRIAL"/>
    <property type="match status" value="1"/>
</dbReference>
<evidence type="ECO:0000259" key="12">
    <source>
        <dbReference type="PROSITE" id="PS50929"/>
    </source>
</evidence>
<evidence type="ECO:0000256" key="3">
    <source>
        <dbReference type="ARBA" id="ARBA00022475"/>
    </source>
</evidence>
<keyword evidence="3" id="KW-1003">Cell membrane</keyword>
<keyword evidence="4 10" id="KW-0812">Transmembrane</keyword>
<keyword evidence="2" id="KW-0813">Transport</keyword>
<feature type="domain" description="ABC transmembrane type-1" evidence="12">
    <location>
        <begin position="145"/>
        <end position="418"/>
    </location>
</feature>
<dbReference type="GO" id="GO:0015421">
    <property type="term" value="F:ABC-type oligopeptide transporter activity"/>
    <property type="evidence" value="ECO:0007669"/>
    <property type="project" value="TreeGrafter"/>
</dbReference>
<dbReference type="PROSITE" id="PS00211">
    <property type="entry name" value="ABC_TRANSPORTER_1"/>
    <property type="match status" value="1"/>
</dbReference>
<dbReference type="InterPro" id="IPR036640">
    <property type="entry name" value="ABC1_TM_sf"/>
</dbReference>
<accession>A0A2S0MTS4</accession>
<sequence>MRRMGRDIDESTLRSGLPLPTGGKMTPELAIRAAAGQEFRAMLTRQGRLKDLPVSVLPAVLFLSGRDACVLISHSSTGDVEVLRPSQGPLPVTLPADQIEADYSGHALVLQGPSQTAHVGDASANVPRRWFWGTVFRNWPDYMQVILASAVVNALALVVPMFTMNVYDRVFPNAAITTLWSLVAGVAIALLLDAGLKGLRAGIVDKVGRRVDLVVSSLLFQQIAGLKLENLDRSSGALMNSLKDYEQVRDFFGSQTVASMTDLVFSVLFVAVIAYIGGPLALPPAVALLVTLCVGIGVLIPLRRASNDARQTSGNKNAVVVEAVTDLETLKAVAGQGRMQHRWETQVAASATAQERSRWLATFATTVTSLLQQMSSIGIVIIGVYMALNGQLTMGAVIASVILSGRAMAPMAALSGLFLRGSYALSTLRNLDQLMALGSDSSRTKHRLNAQIHDGEINLDQAGLRYPGAEVDAMEVSDLTVQPKECIGIVGPVGAGKTSLVRLLAGLYEPTSGMVRLDGINMKQLSTAQLRSAVQLVPQEAVLFSGSLAENIAFGLSDARDVEILRAAKLAGVDQIAMAHPQGYGMQITERGRNLSGGQRQMVALARALLQNPKVLILDEPTSSMDQANEARFVKRLSYLLAHRPMTLIISTHRRSLLSLTTRLLVLDQGKILHDGPRDQVLTALKTPTEEKAT</sequence>
<dbReference type="SMART" id="SM00382">
    <property type="entry name" value="AAA"/>
    <property type="match status" value="1"/>
</dbReference>
<dbReference type="Pfam" id="PF00005">
    <property type="entry name" value="ABC_tran"/>
    <property type="match status" value="1"/>
</dbReference>